<dbReference type="AlphaFoldDB" id="A0A498SAY4"/>
<dbReference type="PANTHER" id="PTHR23104">
    <property type="entry name" value="MULTIPLE COAGULATION FACTOR DEFICIENCY PROTEIN 2 NEURAL STEM CELL DERIVED NEURONAL SURVIVAL PROTEIN"/>
    <property type="match status" value="1"/>
</dbReference>
<gene>
    <name evidence="6" type="ORF">NAV_LOCUS4034</name>
</gene>
<feature type="region of interest" description="Disordered" evidence="4">
    <location>
        <begin position="1"/>
        <end position="27"/>
    </location>
</feature>
<dbReference type="SUPFAM" id="SSF47473">
    <property type="entry name" value="EF-hand"/>
    <property type="match status" value="1"/>
</dbReference>
<dbReference type="PROSITE" id="PS00018">
    <property type="entry name" value="EF_HAND_1"/>
    <property type="match status" value="1"/>
</dbReference>
<dbReference type="EMBL" id="UPTC01000566">
    <property type="protein sequence ID" value="VBB29229.1"/>
    <property type="molecule type" value="Genomic_DNA"/>
</dbReference>
<keyword evidence="1" id="KW-0732">Signal</keyword>
<dbReference type="PROSITE" id="PS50222">
    <property type="entry name" value="EF_HAND_2"/>
    <property type="match status" value="2"/>
</dbReference>
<evidence type="ECO:0000256" key="3">
    <source>
        <dbReference type="ARBA" id="ARBA00022837"/>
    </source>
</evidence>
<accession>A0A498SAY4</accession>
<dbReference type="Pfam" id="PF13499">
    <property type="entry name" value="EF-hand_7"/>
    <property type="match status" value="1"/>
</dbReference>
<dbReference type="InterPro" id="IPR011992">
    <property type="entry name" value="EF-hand-dom_pair"/>
</dbReference>
<dbReference type="Proteomes" id="UP000276991">
    <property type="component" value="Unassembled WGS sequence"/>
</dbReference>
<sequence>MQILPSTQNFDKIQLNGSSPPQPPPVKFGEKDAVHDTAHIKQHLKRNVDVDKILLNKNLKIFHYFRMHDLDGDYKIDGIELIKGITHLHEKMNNNAEKTISETDLEDMVSETLRKLDTDDDGYITYAEYRQIDQN</sequence>
<dbReference type="PANTHER" id="PTHR23104:SF17">
    <property type="entry name" value="EF-HAND DOMAIN-CONTAINING PROTEIN"/>
    <property type="match status" value="1"/>
</dbReference>
<keyword evidence="7" id="KW-1185">Reference proteome</keyword>
<dbReference type="InterPro" id="IPR002048">
    <property type="entry name" value="EF_hand_dom"/>
</dbReference>
<keyword evidence="3" id="KW-0106">Calcium</keyword>
<evidence type="ECO:0000256" key="2">
    <source>
        <dbReference type="ARBA" id="ARBA00022737"/>
    </source>
</evidence>
<dbReference type="InterPro" id="IPR052110">
    <property type="entry name" value="MCFD2-like"/>
</dbReference>
<reference evidence="6 7" key="1">
    <citation type="submission" date="2018-08" db="EMBL/GenBank/DDBJ databases">
        <authorList>
            <person name="Laetsch R D."/>
            <person name="Stevens L."/>
            <person name="Kumar S."/>
            <person name="Blaxter L. M."/>
        </authorList>
    </citation>
    <scope>NUCLEOTIDE SEQUENCE [LARGE SCALE GENOMIC DNA]</scope>
</reference>
<feature type="domain" description="EF-hand" evidence="5">
    <location>
        <begin position="104"/>
        <end position="135"/>
    </location>
</feature>
<feature type="domain" description="EF-hand" evidence="5">
    <location>
        <begin position="56"/>
        <end position="91"/>
    </location>
</feature>
<dbReference type="InterPro" id="IPR018247">
    <property type="entry name" value="EF_Hand_1_Ca_BS"/>
</dbReference>
<dbReference type="GO" id="GO:0005509">
    <property type="term" value="F:calcium ion binding"/>
    <property type="evidence" value="ECO:0007669"/>
    <property type="project" value="InterPro"/>
</dbReference>
<protein>
    <recommendedName>
        <fullName evidence="5">EF-hand domain-containing protein</fullName>
    </recommendedName>
</protein>
<evidence type="ECO:0000313" key="6">
    <source>
        <dbReference type="EMBL" id="VBB29229.1"/>
    </source>
</evidence>
<evidence type="ECO:0000256" key="4">
    <source>
        <dbReference type="SAM" id="MobiDB-lite"/>
    </source>
</evidence>
<keyword evidence="2" id="KW-0677">Repeat</keyword>
<evidence type="ECO:0000259" key="5">
    <source>
        <dbReference type="PROSITE" id="PS50222"/>
    </source>
</evidence>
<proteinExistence type="predicted"/>
<dbReference type="STRING" id="6277.A0A498SAY4"/>
<evidence type="ECO:0000256" key="1">
    <source>
        <dbReference type="ARBA" id="ARBA00022729"/>
    </source>
</evidence>
<dbReference type="OrthoDB" id="289247at2759"/>
<dbReference type="Gene3D" id="1.10.238.10">
    <property type="entry name" value="EF-hand"/>
    <property type="match status" value="1"/>
</dbReference>
<organism evidence="6 7">
    <name type="scientific">Acanthocheilonema viteae</name>
    <name type="common">Filarial nematode worm</name>
    <name type="synonym">Dipetalonema viteae</name>
    <dbReference type="NCBI Taxonomy" id="6277"/>
    <lineage>
        <taxon>Eukaryota</taxon>
        <taxon>Metazoa</taxon>
        <taxon>Ecdysozoa</taxon>
        <taxon>Nematoda</taxon>
        <taxon>Chromadorea</taxon>
        <taxon>Rhabditida</taxon>
        <taxon>Spirurina</taxon>
        <taxon>Spiruromorpha</taxon>
        <taxon>Filarioidea</taxon>
        <taxon>Onchocercidae</taxon>
        <taxon>Acanthocheilonema</taxon>
    </lineage>
</organism>
<feature type="compositionally biased region" description="Polar residues" evidence="4">
    <location>
        <begin position="1"/>
        <end position="19"/>
    </location>
</feature>
<name>A0A498SAY4_ACAVI</name>
<evidence type="ECO:0000313" key="7">
    <source>
        <dbReference type="Proteomes" id="UP000276991"/>
    </source>
</evidence>